<dbReference type="InterPro" id="IPR009057">
    <property type="entry name" value="Homeodomain-like_sf"/>
</dbReference>
<dbReference type="OrthoDB" id="9808189at2"/>
<reference evidence="6 7" key="1">
    <citation type="submission" date="2014-05" db="EMBL/GenBank/DDBJ databases">
        <title>Draft Genome Sequence of Nitratireductor basaltis Strain UMTGB225, A Marine Bacterium Isolated from Green Barrel Tunicate.</title>
        <authorList>
            <person name="Gan H.Y."/>
        </authorList>
    </citation>
    <scope>NUCLEOTIDE SEQUENCE [LARGE SCALE GENOMIC DNA]</scope>
    <source>
        <strain evidence="6 7">UMTGB225</strain>
    </source>
</reference>
<dbReference type="InterPro" id="IPR001647">
    <property type="entry name" value="HTH_TetR"/>
</dbReference>
<dbReference type="eggNOG" id="COG1309">
    <property type="taxonomic scope" value="Bacteria"/>
</dbReference>
<dbReference type="PANTHER" id="PTHR30055:SF234">
    <property type="entry name" value="HTH-TYPE TRANSCRIPTIONAL REGULATOR BETI"/>
    <property type="match status" value="1"/>
</dbReference>
<feature type="domain" description="HTH tetR-type" evidence="5">
    <location>
        <begin position="20"/>
        <end position="80"/>
    </location>
</feature>
<comment type="caution">
    <text evidence="6">The sequence shown here is derived from an EMBL/GenBank/DDBJ whole genome shotgun (WGS) entry which is preliminary data.</text>
</comment>
<dbReference type="SUPFAM" id="SSF46689">
    <property type="entry name" value="Homeodomain-like"/>
    <property type="match status" value="1"/>
</dbReference>
<dbReference type="EMBL" id="JMQM01000003">
    <property type="protein sequence ID" value="KFB08134.1"/>
    <property type="molecule type" value="Genomic_DNA"/>
</dbReference>
<evidence type="ECO:0000256" key="3">
    <source>
        <dbReference type="ARBA" id="ARBA00023163"/>
    </source>
</evidence>
<dbReference type="RefSeq" id="WP_051914423.1">
    <property type="nucleotide sequence ID" value="NZ_JMQM01000003.1"/>
</dbReference>
<evidence type="ECO:0000259" key="5">
    <source>
        <dbReference type="PROSITE" id="PS50977"/>
    </source>
</evidence>
<keyword evidence="2 4" id="KW-0238">DNA-binding</keyword>
<sequence length="218" mass="23464">MPPKSDSVRPRKKPRQARAEATVDAILEAAARILSAEGLMGFNTNSVARVAGVSVGSLYQYFPSKEAILAEMLRRKQKNVLSALEAAFTDVEKKRADQALRDLAHAGLLHQPRTLSLAQALDYASAVLPLHEQTHEINKSIVACVGRFLTALDVPANAQMIAAQDITGMARGIMLQALRGGTAVDEDALAERVFMAVKGYLNEVRKKAGTDQPSICGT</sequence>
<dbReference type="GO" id="GO:0000976">
    <property type="term" value="F:transcription cis-regulatory region binding"/>
    <property type="evidence" value="ECO:0007669"/>
    <property type="project" value="TreeGrafter"/>
</dbReference>
<evidence type="ECO:0000313" key="7">
    <source>
        <dbReference type="Proteomes" id="UP000053675"/>
    </source>
</evidence>
<evidence type="ECO:0000256" key="4">
    <source>
        <dbReference type="PROSITE-ProRule" id="PRU00335"/>
    </source>
</evidence>
<keyword evidence="1" id="KW-0805">Transcription regulation</keyword>
<evidence type="ECO:0000256" key="1">
    <source>
        <dbReference type="ARBA" id="ARBA00023015"/>
    </source>
</evidence>
<proteinExistence type="predicted"/>
<dbReference type="Pfam" id="PF00440">
    <property type="entry name" value="TetR_N"/>
    <property type="match status" value="1"/>
</dbReference>
<feature type="DNA-binding region" description="H-T-H motif" evidence="4">
    <location>
        <begin position="43"/>
        <end position="62"/>
    </location>
</feature>
<protein>
    <submittedName>
        <fullName evidence="6">Transcriptional regulator</fullName>
    </submittedName>
</protein>
<dbReference type="PATRIC" id="fig|472175.3.peg.3341"/>
<dbReference type="GO" id="GO:0003700">
    <property type="term" value="F:DNA-binding transcription factor activity"/>
    <property type="evidence" value="ECO:0007669"/>
    <property type="project" value="TreeGrafter"/>
</dbReference>
<dbReference type="PROSITE" id="PS50977">
    <property type="entry name" value="HTH_TETR_2"/>
    <property type="match status" value="1"/>
</dbReference>
<dbReference type="AlphaFoldDB" id="A0A084U598"/>
<name>A0A084U598_9HYPH</name>
<dbReference type="STRING" id="472175.EL18_03344"/>
<evidence type="ECO:0000256" key="2">
    <source>
        <dbReference type="ARBA" id="ARBA00023125"/>
    </source>
</evidence>
<accession>A0A084U598</accession>
<organism evidence="6 7">
    <name type="scientific">Nitratireductor basaltis</name>
    <dbReference type="NCBI Taxonomy" id="472175"/>
    <lineage>
        <taxon>Bacteria</taxon>
        <taxon>Pseudomonadati</taxon>
        <taxon>Pseudomonadota</taxon>
        <taxon>Alphaproteobacteria</taxon>
        <taxon>Hyphomicrobiales</taxon>
        <taxon>Phyllobacteriaceae</taxon>
        <taxon>Nitratireductor</taxon>
    </lineage>
</organism>
<dbReference type="PRINTS" id="PR00455">
    <property type="entry name" value="HTHTETR"/>
</dbReference>
<dbReference type="PANTHER" id="PTHR30055">
    <property type="entry name" value="HTH-TYPE TRANSCRIPTIONAL REGULATOR RUTR"/>
    <property type="match status" value="1"/>
</dbReference>
<dbReference type="Proteomes" id="UP000053675">
    <property type="component" value="Unassembled WGS sequence"/>
</dbReference>
<keyword evidence="7" id="KW-1185">Reference proteome</keyword>
<evidence type="ECO:0000313" key="6">
    <source>
        <dbReference type="EMBL" id="KFB08134.1"/>
    </source>
</evidence>
<gene>
    <name evidence="6" type="ORF">EL18_03344</name>
</gene>
<dbReference type="Gene3D" id="1.10.357.10">
    <property type="entry name" value="Tetracycline Repressor, domain 2"/>
    <property type="match status" value="1"/>
</dbReference>
<keyword evidence="3" id="KW-0804">Transcription</keyword>
<dbReference type="InterPro" id="IPR050109">
    <property type="entry name" value="HTH-type_TetR-like_transc_reg"/>
</dbReference>